<evidence type="ECO:0000313" key="2">
    <source>
        <dbReference type="Proteomes" id="UP001218218"/>
    </source>
</evidence>
<reference evidence="1" key="1">
    <citation type="submission" date="2023-03" db="EMBL/GenBank/DDBJ databases">
        <title>Massive genome expansion in bonnet fungi (Mycena s.s.) driven by repeated elements and novel gene families across ecological guilds.</title>
        <authorList>
            <consortium name="Lawrence Berkeley National Laboratory"/>
            <person name="Harder C.B."/>
            <person name="Miyauchi S."/>
            <person name="Viragh M."/>
            <person name="Kuo A."/>
            <person name="Thoen E."/>
            <person name="Andreopoulos B."/>
            <person name="Lu D."/>
            <person name="Skrede I."/>
            <person name="Drula E."/>
            <person name="Henrissat B."/>
            <person name="Morin E."/>
            <person name="Kohler A."/>
            <person name="Barry K."/>
            <person name="LaButti K."/>
            <person name="Morin E."/>
            <person name="Salamov A."/>
            <person name="Lipzen A."/>
            <person name="Mereny Z."/>
            <person name="Hegedus B."/>
            <person name="Baldrian P."/>
            <person name="Stursova M."/>
            <person name="Weitz H."/>
            <person name="Taylor A."/>
            <person name="Grigoriev I.V."/>
            <person name="Nagy L.G."/>
            <person name="Martin F."/>
            <person name="Kauserud H."/>
        </authorList>
    </citation>
    <scope>NUCLEOTIDE SEQUENCE</scope>
    <source>
        <strain evidence="1">CBHHK002</strain>
    </source>
</reference>
<proteinExistence type="predicted"/>
<gene>
    <name evidence="1" type="ORF">DFH08DRAFT_799071</name>
</gene>
<keyword evidence="2" id="KW-1185">Reference proteome</keyword>
<comment type="caution">
    <text evidence="1">The sequence shown here is derived from an EMBL/GenBank/DDBJ whole genome shotgun (WGS) entry which is preliminary data.</text>
</comment>
<organism evidence="1 2">
    <name type="scientific">Mycena albidolilacea</name>
    <dbReference type="NCBI Taxonomy" id="1033008"/>
    <lineage>
        <taxon>Eukaryota</taxon>
        <taxon>Fungi</taxon>
        <taxon>Dikarya</taxon>
        <taxon>Basidiomycota</taxon>
        <taxon>Agaricomycotina</taxon>
        <taxon>Agaricomycetes</taxon>
        <taxon>Agaricomycetidae</taxon>
        <taxon>Agaricales</taxon>
        <taxon>Marasmiineae</taxon>
        <taxon>Mycenaceae</taxon>
        <taxon>Mycena</taxon>
    </lineage>
</organism>
<evidence type="ECO:0000313" key="1">
    <source>
        <dbReference type="EMBL" id="KAJ7364756.1"/>
    </source>
</evidence>
<name>A0AAD7APX5_9AGAR</name>
<dbReference type="AlphaFoldDB" id="A0AAD7APX5"/>
<dbReference type="EMBL" id="JARIHO010000003">
    <property type="protein sequence ID" value="KAJ7364756.1"/>
    <property type="molecule type" value="Genomic_DNA"/>
</dbReference>
<accession>A0AAD7APX5</accession>
<dbReference type="Proteomes" id="UP001218218">
    <property type="component" value="Unassembled WGS sequence"/>
</dbReference>
<sequence>MRKRAPSTHRPVIKCRQGSLIDIDPPLAPEHMSPRVCLDPLVEDARGYWKRGGFKHRRFKLRHHQNKVQLVFEPNRSISSYGFLFLILHTQIASVSALPAESVQNISVPDGATTHGDLHTPCTPASAFDVVLFYLTNYFAHAVTVKLYGGEAGLAKYLSYVAALLFPASDLVRGLAAIVRRGRFGKGPLEKAVRSGVLCMVVRMRDGNPRINSASQTFE</sequence>
<protein>
    <submittedName>
        <fullName evidence="1">Uncharacterized protein</fullName>
    </submittedName>
</protein>